<name>G4T1D7_META2</name>
<sequence>MAMMKGMPEGSSVVLRGFLRYLDMILKESVTYNHNKLKDLKLLLLLVKLKSVDKPFLIFFINTLVL</sequence>
<gene>
    <name evidence="1" type="ordered locus">MEALZ_4030</name>
</gene>
<dbReference type="AlphaFoldDB" id="G4T1D7"/>
<reference evidence="2" key="1">
    <citation type="journal article" date="2012" name="J. Bacteriol.">
        <title>Genome sequence of the haloalkaliphilic methanotrophic bacterium Methylomicrobium alcaliphilum 20Z.</title>
        <authorList>
            <person name="Vuilleumier S."/>
            <person name="Khmelenina V.N."/>
            <person name="Bringel F."/>
            <person name="Reshetnikov A.S."/>
            <person name="Lajus A."/>
            <person name="Mangenot S."/>
            <person name="Rouy Z."/>
            <person name="Op den Camp H.J."/>
            <person name="Jetten M.S."/>
            <person name="Dispirito A.A."/>
            <person name="Dunfield P."/>
            <person name="Klotz M.G."/>
            <person name="Semrau J.D."/>
            <person name="Stein L.Y."/>
            <person name="Barbe V."/>
            <person name="Medigue C."/>
            <person name="Trotsenko Y.A."/>
            <person name="Kalyuzhnaya M.G."/>
        </authorList>
    </citation>
    <scope>NUCLEOTIDE SEQUENCE [LARGE SCALE GENOMIC DNA]</scope>
    <source>
        <strain evidence="2">DSM 19304 / NCIMB 14124 / VKM B-2133 / 20Z</strain>
    </source>
</reference>
<organism evidence="1 2">
    <name type="scientific">Methylotuvimicrobium alcaliphilum (strain DSM 19304 / NCIMB 14124 / VKM B-2133 / 20Z)</name>
    <name type="common">Methylomicrobium alcaliphilum</name>
    <dbReference type="NCBI Taxonomy" id="1091494"/>
    <lineage>
        <taxon>Bacteria</taxon>
        <taxon>Pseudomonadati</taxon>
        <taxon>Pseudomonadota</taxon>
        <taxon>Gammaproteobacteria</taxon>
        <taxon>Methylococcales</taxon>
        <taxon>Methylococcaceae</taxon>
        <taxon>Methylotuvimicrobium</taxon>
    </lineage>
</organism>
<keyword evidence="2" id="KW-1185">Reference proteome</keyword>
<dbReference type="EMBL" id="FO082060">
    <property type="protein sequence ID" value="CCE25686.1"/>
    <property type="molecule type" value="Genomic_DNA"/>
</dbReference>
<evidence type="ECO:0000313" key="2">
    <source>
        <dbReference type="Proteomes" id="UP000008315"/>
    </source>
</evidence>
<accession>G4T1D7</accession>
<dbReference type="STRING" id="1091494.MEALZ_4030"/>
<protein>
    <submittedName>
        <fullName evidence="1">Uncharacterized protein</fullName>
    </submittedName>
</protein>
<dbReference type="Proteomes" id="UP000008315">
    <property type="component" value="Chromosome"/>
</dbReference>
<proteinExistence type="predicted"/>
<dbReference type="KEGG" id="mah:MEALZ_4030"/>
<dbReference type="HOGENOM" id="CLU_2826133_0_0_6"/>
<dbReference type="PATRIC" id="fig|271065.3.peg.4166"/>
<evidence type="ECO:0000313" key="1">
    <source>
        <dbReference type="EMBL" id="CCE25686.1"/>
    </source>
</evidence>